<dbReference type="Proteomes" id="UP000814033">
    <property type="component" value="Unassembled WGS sequence"/>
</dbReference>
<reference evidence="1" key="2">
    <citation type="journal article" date="2022" name="New Phytol.">
        <title>Evolutionary transition to the ectomycorrhizal habit in the genomes of a hyperdiverse lineage of mushroom-forming fungi.</title>
        <authorList>
            <person name="Looney B."/>
            <person name="Miyauchi S."/>
            <person name="Morin E."/>
            <person name="Drula E."/>
            <person name="Courty P.E."/>
            <person name="Kohler A."/>
            <person name="Kuo A."/>
            <person name="LaButti K."/>
            <person name="Pangilinan J."/>
            <person name="Lipzen A."/>
            <person name="Riley R."/>
            <person name="Andreopoulos W."/>
            <person name="He G."/>
            <person name="Johnson J."/>
            <person name="Nolan M."/>
            <person name="Tritt A."/>
            <person name="Barry K.W."/>
            <person name="Grigoriev I.V."/>
            <person name="Nagy L.G."/>
            <person name="Hibbett D."/>
            <person name="Henrissat B."/>
            <person name="Matheny P.B."/>
            <person name="Labbe J."/>
            <person name="Martin F.M."/>
        </authorList>
    </citation>
    <scope>NUCLEOTIDE SEQUENCE</scope>
    <source>
        <strain evidence="1">FP105234-sp</strain>
    </source>
</reference>
<proteinExistence type="predicted"/>
<sequence length="497" mass="52957">VCVYSPNHIDYPILVWAVHKLGGIITGSNPAYTIDELTHQLKLTQTSIVFTLLPLLGIVTEACKAVGIPLERIVLFDSVPGTSHVSVDQLVEDGFKNKLNFAEKKLAPGEAKTKVAFFSLSSGTTGPPKAVAVSHYNLVANVLQMSTHNLGAELAAGVPLEKGRLRAGDVVTGDIYGLVLGIHQMIFLGATIVIMPKFAWPDFLESVVRHRITSLVVVPPMIVLLTKHPLVKNYDLSHVHFCFSGAAPLSGPSISELAKVIPNANIGQGYGMTETATAVSMTEPMLKVGSSGSAGILLPGVKVRIVKADGSLAGRNEPGELFVHSPSNALGYYENPKANAETFIDGWVRTGDEAIITDNGELFIVDRLKELIKVRGFQVAPAELEGHLLQHADVADACVVGVPDDFSGEIPLAFVVLHAPAAERAASSAAEADAIKANIYKHVADVKTKYKWLDGGIEFVDGISKNPSGKLLRRLLRGKAKEIRAAAVAKAGMKAKL</sequence>
<name>A0ACB8RB67_9AGAM</name>
<keyword evidence="2" id="KW-1185">Reference proteome</keyword>
<accession>A0ACB8RB67</accession>
<comment type="caution">
    <text evidence="1">The sequence shown here is derived from an EMBL/GenBank/DDBJ whole genome shotgun (WGS) entry which is preliminary data.</text>
</comment>
<organism evidence="1 2">
    <name type="scientific">Auriscalpium vulgare</name>
    <dbReference type="NCBI Taxonomy" id="40419"/>
    <lineage>
        <taxon>Eukaryota</taxon>
        <taxon>Fungi</taxon>
        <taxon>Dikarya</taxon>
        <taxon>Basidiomycota</taxon>
        <taxon>Agaricomycotina</taxon>
        <taxon>Agaricomycetes</taxon>
        <taxon>Russulales</taxon>
        <taxon>Auriscalpiaceae</taxon>
        <taxon>Auriscalpium</taxon>
    </lineage>
</organism>
<evidence type="ECO:0000313" key="2">
    <source>
        <dbReference type="Proteomes" id="UP000814033"/>
    </source>
</evidence>
<protein>
    <submittedName>
        <fullName evidence="1">Acetyl-CoA synthetase-like protein</fullName>
    </submittedName>
</protein>
<evidence type="ECO:0000313" key="1">
    <source>
        <dbReference type="EMBL" id="KAI0040816.1"/>
    </source>
</evidence>
<dbReference type="EMBL" id="MU276166">
    <property type="protein sequence ID" value="KAI0040816.1"/>
    <property type="molecule type" value="Genomic_DNA"/>
</dbReference>
<gene>
    <name evidence="1" type="ORF">FA95DRAFT_1502314</name>
</gene>
<reference evidence="1" key="1">
    <citation type="submission" date="2021-02" db="EMBL/GenBank/DDBJ databases">
        <authorList>
            <consortium name="DOE Joint Genome Institute"/>
            <person name="Ahrendt S."/>
            <person name="Looney B.P."/>
            <person name="Miyauchi S."/>
            <person name="Morin E."/>
            <person name="Drula E."/>
            <person name="Courty P.E."/>
            <person name="Chicoki N."/>
            <person name="Fauchery L."/>
            <person name="Kohler A."/>
            <person name="Kuo A."/>
            <person name="Labutti K."/>
            <person name="Pangilinan J."/>
            <person name="Lipzen A."/>
            <person name="Riley R."/>
            <person name="Andreopoulos W."/>
            <person name="He G."/>
            <person name="Johnson J."/>
            <person name="Barry K.W."/>
            <person name="Grigoriev I.V."/>
            <person name="Nagy L."/>
            <person name="Hibbett D."/>
            <person name="Henrissat B."/>
            <person name="Matheny P.B."/>
            <person name="Labbe J."/>
            <person name="Martin F."/>
        </authorList>
    </citation>
    <scope>NUCLEOTIDE SEQUENCE</scope>
    <source>
        <strain evidence="1">FP105234-sp</strain>
    </source>
</reference>
<feature type="non-terminal residue" evidence="1">
    <location>
        <position position="1"/>
    </location>
</feature>